<evidence type="ECO:0000256" key="2">
    <source>
        <dbReference type="ARBA" id="ARBA00022670"/>
    </source>
</evidence>
<feature type="compositionally biased region" description="Basic and acidic residues" evidence="7">
    <location>
        <begin position="16"/>
        <end position="36"/>
    </location>
</feature>
<keyword evidence="2" id="KW-0645">Protease</keyword>
<feature type="compositionally biased region" description="Low complexity" evidence="7">
    <location>
        <begin position="284"/>
        <end position="294"/>
    </location>
</feature>
<dbReference type="PANTHER" id="PTHR21666:SF288">
    <property type="entry name" value="CELL DIVISION PROTEIN YTFB"/>
    <property type="match status" value="1"/>
</dbReference>
<dbReference type="CDD" id="cd12797">
    <property type="entry name" value="M23_peptidase"/>
    <property type="match status" value="1"/>
</dbReference>
<dbReference type="Pfam" id="PF01551">
    <property type="entry name" value="Peptidase_M23"/>
    <property type="match status" value="1"/>
</dbReference>
<dbReference type="AlphaFoldDB" id="A0A6I3KM94"/>
<dbReference type="InterPro" id="IPR050570">
    <property type="entry name" value="Cell_wall_metabolism_enzyme"/>
</dbReference>
<evidence type="ECO:0000313" key="10">
    <source>
        <dbReference type="Proteomes" id="UP000440694"/>
    </source>
</evidence>
<keyword evidence="10" id="KW-1185">Reference proteome</keyword>
<protein>
    <submittedName>
        <fullName evidence="9">Peptidoglycan DD-metalloendopeptidase family protein</fullName>
    </submittedName>
</protein>
<keyword evidence="6" id="KW-0482">Metalloprotease</keyword>
<sequence>MVSAGRVAAQAPTNADEAKKKLESKRNELQDVEQKTKTLQTDVQGLAAERERLNSRLVETADLIKKSEAQLTSIETRLGELDEQERILKGSLNQRNDQIAKLLSALQRMGRNPPPVLITQREDALEMVRSAMLLSAAFPELGNQAKALTLRLNELVRVMTEIRTQRDQLRTEMTRLNDGRTRLSGLMEEKRVTLDERQSELKRMRTAAVDISRNVKDLNELITQLDKAVKTNTGLGAYDEQQQKQTAANITPNSSSPPQSPPPNIAPNSPAALPDNQKPPLPGAGPAAPSMAPSTSKGVNVVELSPGATLGSPGRIKPEIAFSDATGRLPTPAQGRQVLSFGEKTQFGGQSKGIVLETRQGAQVTSPCDGWIVYAGEFRSYGQLLIINAGGGYHILLAGLSQIDVQPGQFVLAAEPVGTMSGWSQKPQPAATNNAPVLYVEFRKDGRPVDPDPWWVAGHRKVQG</sequence>
<evidence type="ECO:0000256" key="1">
    <source>
        <dbReference type="ARBA" id="ARBA00001947"/>
    </source>
</evidence>
<evidence type="ECO:0000259" key="8">
    <source>
        <dbReference type="Pfam" id="PF01551"/>
    </source>
</evidence>
<evidence type="ECO:0000313" key="9">
    <source>
        <dbReference type="EMBL" id="MTD94867.1"/>
    </source>
</evidence>
<dbReference type="PANTHER" id="PTHR21666">
    <property type="entry name" value="PEPTIDASE-RELATED"/>
    <property type="match status" value="1"/>
</dbReference>
<evidence type="ECO:0000256" key="5">
    <source>
        <dbReference type="ARBA" id="ARBA00022833"/>
    </source>
</evidence>
<accession>A0A6I3KM94</accession>
<evidence type="ECO:0000256" key="3">
    <source>
        <dbReference type="ARBA" id="ARBA00022723"/>
    </source>
</evidence>
<dbReference type="InterPro" id="IPR016047">
    <property type="entry name" value="M23ase_b-sheet_dom"/>
</dbReference>
<evidence type="ECO:0000256" key="4">
    <source>
        <dbReference type="ARBA" id="ARBA00022801"/>
    </source>
</evidence>
<dbReference type="Proteomes" id="UP000440694">
    <property type="component" value="Unassembled WGS sequence"/>
</dbReference>
<proteinExistence type="predicted"/>
<evidence type="ECO:0000256" key="7">
    <source>
        <dbReference type="SAM" id="MobiDB-lite"/>
    </source>
</evidence>
<dbReference type="GO" id="GO:0046872">
    <property type="term" value="F:metal ion binding"/>
    <property type="evidence" value="ECO:0007669"/>
    <property type="project" value="UniProtKB-KW"/>
</dbReference>
<evidence type="ECO:0000256" key="6">
    <source>
        <dbReference type="ARBA" id="ARBA00023049"/>
    </source>
</evidence>
<keyword evidence="3" id="KW-0479">Metal-binding</keyword>
<feature type="region of interest" description="Disordered" evidence="7">
    <location>
        <begin position="1"/>
        <end position="36"/>
    </location>
</feature>
<keyword evidence="5" id="KW-0862">Zinc</keyword>
<dbReference type="EMBL" id="WMBQ01000001">
    <property type="protein sequence ID" value="MTD94867.1"/>
    <property type="molecule type" value="Genomic_DNA"/>
</dbReference>
<dbReference type="GO" id="GO:0004222">
    <property type="term" value="F:metalloendopeptidase activity"/>
    <property type="evidence" value="ECO:0007669"/>
    <property type="project" value="TreeGrafter"/>
</dbReference>
<feature type="region of interest" description="Disordered" evidence="7">
    <location>
        <begin position="242"/>
        <end position="298"/>
    </location>
</feature>
<name>A0A6I3KM94_9HYPH</name>
<dbReference type="SUPFAM" id="SSF51261">
    <property type="entry name" value="Duplicated hybrid motif"/>
    <property type="match status" value="1"/>
</dbReference>
<feature type="domain" description="M23ase beta-sheet core" evidence="8">
    <location>
        <begin position="351"/>
        <end position="451"/>
    </location>
</feature>
<keyword evidence="4" id="KW-0378">Hydrolase</keyword>
<dbReference type="Gene3D" id="1.10.287.1490">
    <property type="match status" value="1"/>
</dbReference>
<comment type="caution">
    <text evidence="9">The sequence shown here is derived from an EMBL/GenBank/DDBJ whole genome shotgun (WGS) entry which is preliminary data.</text>
</comment>
<comment type="cofactor">
    <cofactor evidence="1">
        <name>Zn(2+)</name>
        <dbReference type="ChEBI" id="CHEBI:29105"/>
    </cofactor>
</comment>
<dbReference type="Gene3D" id="2.70.70.10">
    <property type="entry name" value="Glucose Permease (Domain IIA)"/>
    <property type="match status" value="1"/>
</dbReference>
<gene>
    <name evidence="9" type="ORF">GIW81_11045</name>
</gene>
<dbReference type="InterPro" id="IPR011055">
    <property type="entry name" value="Dup_hybrid_motif"/>
</dbReference>
<reference evidence="9 10" key="1">
    <citation type="submission" date="2019-11" db="EMBL/GenBank/DDBJ databases">
        <title>Identification of a novel strain.</title>
        <authorList>
            <person name="Xu Q."/>
            <person name="Wang G."/>
        </authorList>
    </citation>
    <scope>NUCLEOTIDE SEQUENCE [LARGE SCALE GENOMIC DNA]</scope>
    <source>
        <strain evidence="10">xq</strain>
    </source>
</reference>
<organism evidence="9 10">
    <name type="scientific">Hyphomicrobium album</name>
    <dbReference type="NCBI Taxonomy" id="2665159"/>
    <lineage>
        <taxon>Bacteria</taxon>
        <taxon>Pseudomonadati</taxon>
        <taxon>Pseudomonadota</taxon>
        <taxon>Alphaproteobacteria</taxon>
        <taxon>Hyphomicrobiales</taxon>
        <taxon>Hyphomicrobiaceae</taxon>
        <taxon>Hyphomicrobium</taxon>
    </lineage>
</organism>
<dbReference type="GO" id="GO:0006508">
    <property type="term" value="P:proteolysis"/>
    <property type="evidence" value="ECO:0007669"/>
    <property type="project" value="UniProtKB-KW"/>
</dbReference>